<dbReference type="KEGG" id="blac:94349792"/>
<name>A0A976NYK1_BRELC</name>
<dbReference type="Proteomes" id="UP000294530">
    <property type="component" value="Unassembled WGS sequence"/>
</dbReference>
<reference evidence="1 2" key="1">
    <citation type="journal article" date="2021" name="Genome Biol.">
        <title>AFLAP: assembly-free linkage analysis pipeline using k-mers from genome sequencing data.</title>
        <authorList>
            <person name="Fletcher K."/>
            <person name="Zhang L."/>
            <person name="Gil J."/>
            <person name="Han R."/>
            <person name="Cavanaugh K."/>
            <person name="Michelmore R."/>
        </authorList>
    </citation>
    <scope>NUCLEOTIDE SEQUENCE [LARGE SCALE GENOMIC DNA]</scope>
    <source>
        <strain evidence="1 2">SF5</strain>
    </source>
</reference>
<protein>
    <submittedName>
        <fullName evidence="1">Uncharacterized protein</fullName>
    </submittedName>
</protein>
<dbReference type="GeneID" id="94349792"/>
<dbReference type="OrthoDB" id="5852896at2759"/>
<evidence type="ECO:0000313" key="1">
    <source>
        <dbReference type="EMBL" id="TDH72699.1"/>
    </source>
</evidence>
<organism evidence="1 2">
    <name type="scientific">Bremia lactucae</name>
    <name type="common">Lettuce downy mildew</name>
    <dbReference type="NCBI Taxonomy" id="4779"/>
    <lineage>
        <taxon>Eukaryota</taxon>
        <taxon>Sar</taxon>
        <taxon>Stramenopiles</taxon>
        <taxon>Oomycota</taxon>
        <taxon>Peronosporomycetes</taxon>
        <taxon>Peronosporales</taxon>
        <taxon>Peronosporaceae</taxon>
        <taxon>Bremia</taxon>
    </lineage>
</organism>
<dbReference type="RefSeq" id="XP_067822198.1">
    <property type="nucleotide sequence ID" value="XM_067964121.1"/>
</dbReference>
<sequence length="62" mass="7395">MPDAITLITNVMDEDLRKALAKDEAFEELDDYFVNQVAEENVRQRDVDDFYYEAHIAKFIYF</sequence>
<comment type="caution">
    <text evidence="1">The sequence shown here is derived from an EMBL/GenBank/DDBJ whole genome shotgun (WGS) entry which is preliminary data.</text>
</comment>
<evidence type="ECO:0000313" key="2">
    <source>
        <dbReference type="Proteomes" id="UP000294530"/>
    </source>
</evidence>
<gene>
    <name evidence="1" type="ORF">CCR75_006049</name>
</gene>
<dbReference type="AlphaFoldDB" id="A0A976NYK1"/>
<keyword evidence="2" id="KW-1185">Reference proteome</keyword>
<accession>A0A976NYK1</accession>
<proteinExistence type="predicted"/>
<dbReference type="EMBL" id="SHOA02000037">
    <property type="protein sequence ID" value="TDH72699.1"/>
    <property type="molecule type" value="Genomic_DNA"/>
</dbReference>